<evidence type="ECO:0008006" key="4">
    <source>
        <dbReference type="Google" id="ProtNLM"/>
    </source>
</evidence>
<reference evidence="2" key="1">
    <citation type="journal article" date="2020" name="Stud. Mycol.">
        <title>101 Dothideomycetes genomes: a test case for predicting lifestyles and emergence of pathogens.</title>
        <authorList>
            <person name="Haridas S."/>
            <person name="Albert R."/>
            <person name="Binder M."/>
            <person name="Bloem J."/>
            <person name="Labutti K."/>
            <person name="Salamov A."/>
            <person name="Andreopoulos B."/>
            <person name="Baker S."/>
            <person name="Barry K."/>
            <person name="Bills G."/>
            <person name="Bluhm B."/>
            <person name="Cannon C."/>
            <person name="Castanera R."/>
            <person name="Culley D."/>
            <person name="Daum C."/>
            <person name="Ezra D."/>
            <person name="Gonzalez J."/>
            <person name="Henrissat B."/>
            <person name="Kuo A."/>
            <person name="Liang C."/>
            <person name="Lipzen A."/>
            <person name="Lutzoni F."/>
            <person name="Magnuson J."/>
            <person name="Mondo S."/>
            <person name="Nolan M."/>
            <person name="Ohm R."/>
            <person name="Pangilinan J."/>
            <person name="Park H.-J."/>
            <person name="Ramirez L."/>
            <person name="Alfaro M."/>
            <person name="Sun H."/>
            <person name="Tritt A."/>
            <person name="Yoshinaga Y."/>
            <person name="Zwiers L.-H."/>
            <person name="Turgeon B."/>
            <person name="Goodwin S."/>
            <person name="Spatafora J."/>
            <person name="Crous P."/>
            <person name="Grigoriev I."/>
        </authorList>
    </citation>
    <scope>NUCLEOTIDE SEQUENCE</scope>
    <source>
        <strain evidence="2">CBS 175.79</strain>
    </source>
</reference>
<dbReference type="RefSeq" id="XP_033378476.1">
    <property type="nucleotide sequence ID" value="XM_033529405.1"/>
</dbReference>
<dbReference type="Proteomes" id="UP000799778">
    <property type="component" value="Unassembled WGS sequence"/>
</dbReference>
<feature type="signal peptide" evidence="1">
    <location>
        <begin position="1"/>
        <end position="18"/>
    </location>
</feature>
<name>A0A6A5XBG4_9PLEO</name>
<dbReference type="OrthoDB" id="3792848at2759"/>
<feature type="chain" id="PRO_5025456703" description="Ecp2 effector protein domain-containing protein" evidence="1">
    <location>
        <begin position="19"/>
        <end position="153"/>
    </location>
</feature>
<protein>
    <recommendedName>
        <fullName evidence="4">Ecp2 effector protein domain-containing protein</fullName>
    </recommendedName>
</protein>
<evidence type="ECO:0000256" key="1">
    <source>
        <dbReference type="SAM" id="SignalP"/>
    </source>
</evidence>
<accession>A0A6A5XBG4</accession>
<dbReference type="AlphaFoldDB" id="A0A6A5XBG4"/>
<dbReference type="EMBL" id="ML978077">
    <property type="protein sequence ID" value="KAF2010137.1"/>
    <property type="molecule type" value="Genomic_DNA"/>
</dbReference>
<keyword evidence="3" id="KW-1185">Reference proteome</keyword>
<gene>
    <name evidence="2" type="ORF">BU24DRAFT_428167</name>
</gene>
<keyword evidence="1" id="KW-0732">Signal</keyword>
<organism evidence="2 3">
    <name type="scientific">Aaosphaeria arxii CBS 175.79</name>
    <dbReference type="NCBI Taxonomy" id="1450172"/>
    <lineage>
        <taxon>Eukaryota</taxon>
        <taxon>Fungi</taxon>
        <taxon>Dikarya</taxon>
        <taxon>Ascomycota</taxon>
        <taxon>Pezizomycotina</taxon>
        <taxon>Dothideomycetes</taxon>
        <taxon>Pleosporomycetidae</taxon>
        <taxon>Pleosporales</taxon>
        <taxon>Pleosporales incertae sedis</taxon>
        <taxon>Aaosphaeria</taxon>
    </lineage>
</organism>
<evidence type="ECO:0000313" key="3">
    <source>
        <dbReference type="Proteomes" id="UP000799778"/>
    </source>
</evidence>
<sequence length="153" mass="16705">MYTNILATLLAVAPFVAASPVSPEPHGAPVGIRECSGSSLTSDDFNAFADVILTKESFTAQPSMTRYQFQEQVNGKCVQVQIYNQNCNNAYEVDGDSLANTIRSITEQCSETAGQTAGWGYYRNVNTADTYKNQLWVLTSECNTRIIRSACAP</sequence>
<evidence type="ECO:0000313" key="2">
    <source>
        <dbReference type="EMBL" id="KAF2010137.1"/>
    </source>
</evidence>
<proteinExistence type="predicted"/>
<dbReference type="GeneID" id="54286802"/>